<dbReference type="GO" id="GO:0005886">
    <property type="term" value="C:plasma membrane"/>
    <property type="evidence" value="ECO:0007669"/>
    <property type="project" value="UniProtKB-SubCell"/>
</dbReference>
<dbReference type="PANTHER" id="PTHR30046:SF0">
    <property type="entry name" value="FLAGELLAR M-RING PROTEIN"/>
    <property type="match status" value="1"/>
</dbReference>
<comment type="subcellular location">
    <subcellularLocation>
        <location evidence="1 9">Bacterial flagellum basal body</location>
    </subcellularLocation>
    <subcellularLocation>
        <location evidence="2">Cell membrane</location>
        <topology evidence="2">Multi-pass membrane protein</topology>
    </subcellularLocation>
</comment>
<dbReference type="InterPro" id="IPR000067">
    <property type="entry name" value="FlgMring_FliF"/>
</dbReference>
<feature type="transmembrane region" description="Helical" evidence="11">
    <location>
        <begin position="439"/>
        <end position="457"/>
    </location>
</feature>
<dbReference type="PRINTS" id="PR01009">
    <property type="entry name" value="FLGMRINGFLIF"/>
</dbReference>
<keyword evidence="14" id="KW-0282">Flagellum</keyword>
<evidence type="ECO:0000256" key="8">
    <source>
        <dbReference type="ARBA" id="ARBA00023143"/>
    </source>
</evidence>
<keyword evidence="4" id="KW-1003">Cell membrane</keyword>
<reference evidence="15" key="2">
    <citation type="journal article" date="2017" name="Plant Physiol. Biochem.">
        <title>Differential oxidative and antioxidative response of duckweed Lemna minor toward plant growth promoting/inhibiting bacteria.</title>
        <authorList>
            <person name="Ishizawa H."/>
            <person name="Kuroda M."/>
            <person name="Morikawa M."/>
            <person name="Ike M."/>
        </authorList>
    </citation>
    <scope>NUCLEOTIDE SEQUENCE [LARGE SCALE GENOMIC DNA]</scope>
    <source>
        <strain evidence="15">M6</strain>
    </source>
</reference>
<dbReference type="AlphaFoldDB" id="A0A3G9GAL5"/>
<dbReference type="InterPro" id="IPR013556">
    <property type="entry name" value="Flag_M-ring_C"/>
</dbReference>
<keyword evidence="8 9" id="KW-0975">Bacterial flagellum</keyword>
<evidence type="ECO:0000256" key="9">
    <source>
        <dbReference type="PIRNR" id="PIRNR004862"/>
    </source>
</evidence>
<dbReference type="InterPro" id="IPR045851">
    <property type="entry name" value="AMP-bd_C_sf"/>
</dbReference>
<feature type="region of interest" description="Disordered" evidence="10">
    <location>
        <begin position="263"/>
        <end position="321"/>
    </location>
</feature>
<keyword evidence="6 11" id="KW-1133">Transmembrane helix</keyword>
<evidence type="ECO:0000256" key="4">
    <source>
        <dbReference type="ARBA" id="ARBA00022475"/>
    </source>
</evidence>
<dbReference type="Pfam" id="PF01514">
    <property type="entry name" value="YscJ_FliF"/>
    <property type="match status" value="1"/>
</dbReference>
<dbReference type="Proteomes" id="UP000278756">
    <property type="component" value="Chromosome 1"/>
</dbReference>
<dbReference type="OrthoDB" id="9807026at2"/>
<proteinExistence type="inferred from homology"/>
<dbReference type="RefSeq" id="WP_126422620.1">
    <property type="nucleotide sequence ID" value="NZ_AP018827.1"/>
</dbReference>
<feature type="transmembrane region" description="Helical" evidence="11">
    <location>
        <begin position="12"/>
        <end position="31"/>
    </location>
</feature>
<evidence type="ECO:0000256" key="3">
    <source>
        <dbReference type="ARBA" id="ARBA00007971"/>
    </source>
</evidence>
<name>A0A3G9GAL5_9CAUL</name>
<gene>
    <name evidence="14" type="ORF">EM6_2089</name>
</gene>
<evidence type="ECO:0000256" key="11">
    <source>
        <dbReference type="SAM" id="Phobius"/>
    </source>
</evidence>
<feature type="compositionally biased region" description="Low complexity" evidence="10">
    <location>
        <begin position="299"/>
        <end position="318"/>
    </location>
</feature>
<evidence type="ECO:0000256" key="5">
    <source>
        <dbReference type="ARBA" id="ARBA00022692"/>
    </source>
</evidence>
<evidence type="ECO:0000256" key="1">
    <source>
        <dbReference type="ARBA" id="ARBA00004117"/>
    </source>
</evidence>
<keyword evidence="14" id="KW-0966">Cell projection</keyword>
<reference evidence="15" key="1">
    <citation type="journal article" date="2017" name="Biotechnol. Biofuels">
        <title>Evaluation of environmental bacterial communities as a factor affecting the growth of duckweed Lemna minor.</title>
        <authorList>
            <person name="Ishizawa H."/>
            <person name="Kuroda M."/>
            <person name="Morikawa M."/>
            <person name="Ike M."/>
        </authorList>
    </citation>
    <scope>NUCLEOTIDE SEQUENCE [LARGE SCALE GENOMIC DNA]</scope>
    <source>
        <strain evidence="15">M6</strain>
    </source>
</reference>
<dbReference type="Gene3D" id="3.30.300.30">
    <property type="match status" value="1"/>
</dbReference>
<comment type="function">
    <text evidence="9">The M ring may be actively involved in energy transduction.</text>
</comment>
<evidence type="ECO:0000259" key="12">
    <source>
        <dbReference type="Pfam" id="PF01514"/>
    </source>
</evidence>
<evidence type="ECO:0000256" key="6">
    <source>
        <dbReference type="ARBA" id="ARBA00022989"/>
    </source>
</evidence>
<organism evidence="14 15">
    <name type="scientific">Asticcacaulis excentricus</name>
    <dbReference type="NCBI Taxonomy" id="78587"/>
    <lineage>
        <taxon>Bacteria</taxon>
        <taxon>Pseudomonadati</taxon>
        <taxon>Pseudomonadota</taxon>
        <taxon>Alphaproteobacteria</taxon>
        <taxon>Caulobacterales</taxon>
        <taxon>Caulobacteraceae</taxon>
        <taxon>Asticcacaulis</taxon>
    </lineage>
</organism>
<dbReference type="Gene3D" id="3.30.70.1530">
    <property type="entry name" value="Hypothetical protein rpa1041"/>
    <property type="match status" value="1"/>
</dbReference>
<evidence type="ECO:0000256" key="2">
    <source>
        <dbReference type="ARBA" id="ARBA00004651"/>
    </source>
</evidence>
<dbReference type="GO" id="GO:0009431">
    <property type="term" value="C:bacterial-type flagellum basal body, MS ring"/>
    <property type="evidence" value="ECO:0007669"/>
    <property type="project" value="InterPro"/>
</dbReference>
<evidence type="ECO:0000313" key="14">
    <source>
        <dbReference type="EMBL" id="BBF81488.1"/>
    </source>
</evidence>
<evidence type="ECO:0000256" key="10">
    <source>
        <dbReference type="SAM" id="MobiDB-lite"/>
    </source>
</evidence>
<dbReference type="InterPro" id="IPR006182">
    <property type="entry name" value="FliF_N_dom"/>
</dbReference>
<dbReference type="InterPro" id="IPR043427">
    <property type="entry name" value="YscJ/FliF"/>
</dbReference>
<accession>A0A3G9GAL5</accession>
<comment type="similarity">
    <text evidence="3 9">Belongs to the FliF family.</text>
</comment>
<dbReference type="PANTHER" id="PTHR30046">
    <property type="entry name" value="FLAGELLAR M-RING PROTEIN"/>
    <property type="match status" value="1"/>
</dbReference>
<feature type="compositionally biased region" description="Low complexity" evidence="10">
    <location>
        <begin position="277"/>
        <end position="290"/>
    </location>
</feature>
<dbReference type="Pfam" id="PF08345">
    <property type="entry name" value="YscJ_FliF_C"/>
    <property type="match status" value="1"/>
</dbReference>
<dbReference type="PIRSF" id="PIRSF004862">
    <property type="entry name" value="FliF"/>
    <property type="match status" value="1"/>
</dbReference>
<dbReference type="EMBL" id="AP018827">
    <property type="protein sequence ID" value="BBF81488.1"/>
    <property type="molecule type" value="Genomic_DNA"/>
</dbReference>
<keyword evidence="5 11" id="KW-0812">Transmembrane</keyword>
<dbReference type="GO" id="GO:0003774">
    <property type="term" value="F:cytoskeletal motor activity"/>
    <property type="evidence" value="ECO:0007669"/>
    <property type="project" value="InterPro"/>
</dbReference>
<evidence type="ECO:0000256" key="7">
    <source>
        <dbReference type="ARBA" id="ARBA00023136"/>
    </source>
</evidence>
<evidence type="ECO:0000259" key="13">
    <source>
        <dbReference type="Pfam" id="PF08345"/>
    </source>
</evidence>
<sequence length="561" mass="58466">MDFLKQFGLSRLAVIIGVSIGVAAVLAAIALNMTGKPQALLYSNLDLKEASEITAALDQAGIKYQAKGDGSTLMVDRDTVGETRLMLASKGLPTAGSVGYELFDKAPALGQTEFVQNLNNQRALEGELARTIASLKGINSARVHLVMPKRELFQEEAAAPTASVVVGLSNTELSGDQVRAIRNLVAGAVPNLKANAVTLVDDKNRLLAAGGEDDNLLGAGGAERKTEIEETLRKRVKDIVEGVVGPGAARVTVTADLDLNSLTREQTQYDPDGQVVRSTRTDTSTDSSTDNANNGTVTAQANIPGGAPAPGQGATGNQSETTGELTNYEISNTKTTEIIAPGAIKKLAVAVVVDGTWTPAADGKSPPTYAPRSAQDMQQIEELVRAAIGYTDQTATNPNGRKDELKVTNIRFARDAAGLGGTAASAGMFDFTKDDIVTAIQWLILLVVALLVLFFVARPLLKFVNNGAVAGPGGVPALAGAGGPVQMVMGADGVPVAVPAGALDYQGAPGTGLALSPVDSRIDIAKIEGQVKASSVKRVSEFVERHPEESISILRSWLHDS</sequence>
<protein>
    <recommendedName>
        <fullName evidence="9">Flagellar M-ring protein</fullName>
    </recommendedName>
</protein>
<feature type="domain" description="Flagellar M-ring N-terminal" evidence="12">
    <location>
        <begin position="38"/>
        <end position="208"/>
    </location>
</feature>
<feature type="domain" description="Flagellar M-ring C-terminal" evidence="13">
    <location>
        <begin position="242"/>
        <end position="412"/>
    </location>
</feature>
<keyword evidence="7 11" id="KW-0472">Membrane</keyword>
<keyword evidence="14" id="KW-0969">Cilium</keyword>
<evidence type="ECO:0000313" key="15">
    <source>
        <dbReference type="Proteomes" id="UP000278756"/>
    </source>
</evidence>
<dbReference type="GO" id="GO:0071973">
    <property type="term" value="P:bacterial-type flagellum-dependent cell motility"/>
    <property type="evidence" value="ECO:0007669"/>
    <property type="project" value="InterPro"/>
</dbReference>
<dbReference type="NCBIfam" id="TIGR00206">
    <property type="entry name" value="fliF"/>
    <property type="match status" value="1"/>
</dbReference>